<dbReference type="PANTHER" id="PTHR43394">
    <property type="entry name" value="ATP-DEPENDENT PERMEASE MDL1, MITOCHONDRIAL"/>
    <property type="match status" value="1"/>
</dbReference>
<dbReference type="CDD" id="cd18577">
    <property type="entry name" value="ABC_6TM_Pgp_ABCB1_D1_like"/>
    <property type="match status" value="1"/>
</dbReference>
<dbReference type="InterPro" id="IPR003439">
    <property type="entry name" value="ABC_transporter-like_ATP-bd"/>
</dbReference>
<evidence type="ECO:0000256" key="11">
    <source>
        <dbReference type="SAM" id="Phobius"/>
    </source>
</evidence>
<evidence type="ECO:0000256" key="3">
    <source>
        <dbReference type="ARBA" id="ARBA00022448"/>
    </source>
</evidence>
<dbReference type="InterPro" id="IPR036640">
    <property type="entry name" value="ABC1_TM_sf"/>
</dbReference>
<dbReference type="GO" id="GO:0005743">
    <property type="term" value="C:mitochondrial inner membrane"/>
    <property type="evidence" value="ECO:0007669"/>
    <property type="project" value="TreeGrafter"/>
</dbReference>
<evidence type="ECO:0000313" key="15">
    <source>
        <dbReference type="Proteomes" id="UP000053317"/>
    </source>
</evidence>
<dbReference type="PROSITE" id="PS50893">
    <property type="entry name" value="ABC_TRANSPORTER_2"/>
    <property type="match status" value="2"/>
</dbReference>
<dbReference type="GO" id="GO:0005524">
    <property type="term" value="F:ATP binding"/>
    <property type="evidence" value="ECO:0007669"/>
    <property type="project" value="UniProtKB-KW"/>
</dbReference>
<dbReference type="OrthoDB" id="6500128at2759"/>
<dbReference type="Gene3D" id="1.20.1560.10">
    <property type="entry name" value="ABC transporter type 1, transmembrane domain"/>
    <property type="match status" value="1"/>
</dbReference>
<dbReference type="SMART" id="SM00382">
    <property type="entry name" value="AAA"/>
    <property type="match status" value="2"/>
</dbReference>
<organism evidence="14 15">
    <name type="scientific">Phaeomoniella chlamydospora</name>
    <name type="common">Phaeoacremonium chlamydosporum</name>
    <dbReference type="NCBI Taxonomy" id="158046"/>
    <lineage>
        <taxon>Eukaryota</taxon>
        <taxon>Fungi</taxon>
        <taxon>Dikarya</taxon>
        <taxon>Ascomycota</taxon>
        <taxon>Pezizomycotina</taxon>
        <taxon>Eurotiomycetes</taxon>
        <taxon>Chaetothyriomycetidae</taxon>
        <taxon>Phaeomoniellales</taxon>
        <taxon>Phaeomoniellaceae</taxon>
        <taxon>Phaeomoniella</taxon>
    </lineage>
</organism>
<feature type="transmembrane region" description="Helical" evidence="11">
    <location>
        <begin position="197"/>
        <end position="219"/>
    </location>
</feature>
<evidence type="ECO:0000256" key="8">
    <source>
        <dbReference type="ARBA" id="ARBA00022989"/>
    </source>
</evidence>
<evidence type="ECO:0000259" key="12">
    <source>
        <dbReference type="PROSITE" id="PS50893"/>
    </source>
</evidence>
<evidence type="ECO:0000256" key="7">
    <source>
        <dbReference type="ARBA" id="ARBA00022840"/>
    </source>
</evidence>
<feature type="transmembrane region" description="Helical" evidence="11">
    <location>
        <begin position="172"/>
        <end position="191"/>
    </location>
</feature>
<keyword evidence="6" id="KW-0547">Nucleotide-binding</keyword>
<keyword evidence="8 11" id="KW-1133">Transmembrane helix</keyword>
<feature type="transmembrane region" description="Helical" evidence="11">
    <location>
        <begin position="43"/>
        <end position="67"/>
    </location>
</feature>
<feature type="domain" description="ABC transporter" evidence="12">
    <location>
        <begin position="1092"/>
        <end position="1333"/>
    </location>
</feature>
<dbReference type="InterPro" id="IPR011527">
    <property type="entry name" value="ABC1_TM_dom"/>
</dbReference>
<evidence type="ECO:0000256" key="10">
    <source>
        <dbReference type="SAM" id="MobiDB-lite"/>
    </source>
</evidence>
<name>A0A0G2ETL3_PHACM</name>
<evidence type="ECO:0000256" key="4">
    <source>
        <dbReference type="ARBA" id="ARBA00022692"/>
    </source>
</evidence>
<feature type="transmembrane region" description="Helical" evidence="11">
    <location>
        <begin position="870"/>
        <end position="890"/>
    </location>
</feature>
<gene>
    <name evidence="14" type="ORF">UCRPC4_g01755</name>
</gene>
<dbReference type="InterPro" id="IPR027417">
    <property type="entry name" value="P-loop_NTPase"/>
</dbReference>
<dbReference type="InterPro" id="IPR003593">
    <property type="entry name" value="AAA+_ATPase"/>
</dbReference>
<feature type="transmembrane region" description="Helical" evidence="11">
    <location>
        <begin position="746"/>
        <end position="771"/>
    </location>
</feature>
<feature type="transmembrane region" description="Helical" evidence="11">
    <location>
        <begin position="791"/>
        <end position="814"/>
    </location>
</feature>
<keyword evidence="7" id="KW-0067">ATP-binding</keyword>
<dbReference type="Pfam" id="PF00664">
    <property type="entry name" value="ABC_membrane"/>
    <property type="match status" value="2"/>
</dbReference>
<evidence type="ECO:0000259" key="13">
    <source>
        <dbReference type="PROSITE" id="PS50929"/>
    </source>
</evidence>
<dbReference type="EMBL" id="LCWF01000041">
    <property type="protein sequence ID" value="KKY25491.1"/>
    <property type="molecule type" value="Genomic_DNA"/>
</dbReference>
<dbReference type="Pfam" id="PF00005">
    <property type="entry name" value="ABC_tran"/>
    <property type="match status" value="2"/>
</dbReference>
<dbReference type="FunFam" id="3.40.50.300:FF:000913">
    <property type="entry name" value="ABC multidrug transporter SitT"/>
    <property type="match status" value="1"/>
</dbReference>
<accession>A0A0G2ETL3</accession>
<dbReference type="FunFam" id="1.20.1560.10:FF:000057">
    <property type="entry name" value="ABC multidrug transporter SitT"/>
    <property type="match status" value="1"/>
</dbReference>
<dbReference type="PROSITE" id="PS50929">
    <property type="entry name" value="ABC_TM1F"/>
    <property type="match status" value="2"/>
</dbReference>
<feature type="domain" description="ABC transmembrane type-1" evidence="13">
    <location>
        <begin position="47"/>
        <end position="345"/>
    </location>
</feature>
<reference evidence="14 15" key="2">
    <citation type="submission" date="2015-05" db="EMBL/GenBank/DDBJ databases">
        <authorList>
            <person name="Morales-Cruz A."/>
            <person name="Amrine K.C."/>
            <person name="Cantu D."/>
        </authorList>
    </citation>
    <scope>NUCLEOTIDE SEQUENCE [LARGE SCALE GENOMIC DNA]</scope>
    <source>
        <strain evidence="14">UCRPC4</strain>
    </source>
</reference>
<comment type="subcellular location">
    <subcellularLocation>
        <location evidence="1">Membrane</location>
        <topology evidence="1">Multi-pass membrane protein</topology>
    </subcellularLocation>
</comment>
<keyword evidence="9 11" id="KW-0472">Membrane</keyword>
<feature type="transmembrane region" description="Helical" evidence="11">
    <location>
        <begin position="99"/>
        <end position="121"/>
    </location>
</feature>
<keyword evidence="15" id="KW-1185">Reference proteome</keyword>
<keyword evidence="4 11" id="KW-0812">Transmembrane</keyword>
<evidence type="ECO:0000313" key="14">
    <source>
        <dbReference type="EMBL" id="KKY25491.1"/>
    </source>
</evidence>
<evidence type="ECO:0000256" key="9">
    <source>
        <dbReference type="ARBA" id="ARBA00023136"/>
    </source>
</evidence>
<keyword evidence="3" id="KW-0813">Transport</keyword>
<sequence>MPSSQQDTRKPSSLPWTSRLPDPRKGASWLRLLIKSGITGTDICLLVVGIIAAIAAGVPFALLGIIFGELINDMNDAVCYTSASTTATFSDGVKTKVLLIVYVTIANFVALYIHTGCWSLFGERLVRRIRKRYFHSLLKQDAAFFDTLPAGDVVSRLVNDIEIIQTGTSEKVGIVIASVSYFVASYVVAFLKAPKIAAMLISVIPVYFLMALGGGHYIAKYAGRIAKHADAANSIASSSLAAMPLVHAFNANRRLETLFAGHLSKTRRDSLKKALTHAIQLGLLYFVAYAANALAFWEGSREIAAVVAGKSSGVSVGDVYTVIFVLLDASFILSLTAPFIHIFSAAASSFERLQATIERQSSIDGIRPDGFDDFSFSVDDIEYKRVSFTYPTRPDVPALQDVSFCIPAKKHTAIVGTSGGGKSTVAALLERLYDPQSGEITVGGRNMKHLSVPSLRGRIGFVEQNSPLLNRSILENIAFGLLGSSHPEHESLKLAILDGTVHDLVAAIQDGKPQDQTLASAGTLAAKIWTLVENAIKAANAIDLVKSLPLGLATSVGTSGNEFSGGQKQRLALARALVREPELLLLDEATAALDSVSENLIQATLNEMSSKITTVTIAHRLATVKSADNIIVVQTGRVVEQGTHNELIEQDGVYARMVQIQQLGKPVLEKYFDAYLESGAETGSAMSTESTEIDEQIKPMEGSDETISVLHETGAKTHKNDESGESGSSFRRTLPHALQLVRPSRFYILIGLATSVVIGGSYSGEAVIFGHTIGDLAPCRGASNILASGRLYGLLFFILAIVELITVMINGSVFGRAAYNILFNVQTRSLHTLLRQSIYWHNSEGRTPGTLISVLTSDTTALSSLTGTTIGIIVSTVVNIFAGIILSHIVAWKIAIVLLATVPVLLTAGFMRLHVLAQFQERHQKQFAEATAITLEAVSNIKLVTAFSLQLGIYQDFSRALQGPYKATLKAIAHGNIWLSLAYSISNLVYALAYWWGSKQIVAGLYSQTQFFIVLPALLFSTQSCGQMFALAPDLTKARKAISNVIGLLQADSDDLAPNDSQCWPENEKRDVEAATTSELAPSEKSSFGIHVSIQDVHFSYPSRPDQEVLRGITVDIIPGQFCALVGPSGSGKSTVLSLLERFYTPSSGSVIIDHTDITRQHSSSFRNRISIVPQTNVLFEGSVAFNIGLGAHPGHEATQSEVEEACRLVGIHDFITTLPDGYDTICSNNGSQFSGGQKQRLSIARALVRKPGLLLLDESTSALDAESERLVQESLNTIREQGNVTIIAIAHRLNTIQKADRIFLIEAGQCVASGTHEELLRTSKLYRTSVVHQSLEV</sequence>
<keyword evidence="5" id="KW-0677">Repeat</keyword>
<evidence type="ECO:0000256" key="1">
    <source>
        <dbReference type="ARBA" id="ARBA00004141"/>
    </source>
</evidence>
<evidence type="ECO:0000256" key="5">
    <source>
        <dbReference type="ARBA" id="ARBA00022737"/>
    </source>
</evidence>
<dbReference type="PROSITE" id="PS00211">
    <property type="entry name" value="ABC_TRANSPORTER_1"/>
    <property type="match status" value="2"/>
</dbReference>
<evidence type="ECO:0000256" key="2">
    <source>
        <dbReference type="ARBA" id="ARBA00007577"/>
    </source>
</evidence>
<dbReference type="InterPro" id="IPR017871">
    <property type="entry name" value="ABC_transporter-like_CS"/>
</dbReference>
<dbReference type="GO" id="GO:0016887">
    <property type="term" value="F:ATP hydrolysis activity"/>
    <property type="evidence" value="ECO:0007669"/>
    <property type="project" value="InterPro"/>
</dbReference>
<dbReference type="GO" id="GO:0015421">
    <property type="term" value="F:ABC-type oligopeptide transporter activity"/>
    <property type="evidence" value="ECO:0007669"/>
    <property type="project" value="TreeGrafter"/>
</dbReference>
<dbReference type="GO" id="GO:0090374">
    <property type="term" value="P:oligopeptide export from mitochondrion"/>
    <property type="evidence" value="ECO:0007669"/>
    <property type="project" value="TreeGrafter"/>
</dbReference>
<feature type="transmembrane region" description="Helical" evidence="11">
    <location>
        <begin position="977"/>
        <end position="997"/>
    </location>
</feature>
<feature type="transmembrane region" description="Helical" evidence="11">
    <location>
        <begin position="896"/>
        <end position="915"/>
    </location>
</feature>
<dbReference type="PANTHER" id="PTHR43394:SF11">
    <property type="entry name" value="ATP-BINDING CASSETTE TRANSPORTER"/>
    <property type="match status" value="1"/>
</dbReference>
<dbReference type="SUPFAM" id="SSF90123">
    <property type="entry name" value="ABC transporter transmembrane region"/>
    <property type="match status" value="2"/>
</dbReference>
<comment type="caution">
    <text evidence="14">The sequence shown here is derived from an EMBL/GenBank/DDBJ whole genome shotgun (WGS) entry which is preliminary data.</text>
</comment>
<feature type="transmembrane region" description="Helical" evidence="11">
    <location>
        <begin position="319"/>
        <end position="343"/>
    </location>
</feature>
<comment type="similarity">
    <text evidence="2">Belongs to the ABC transporter superfamily. ABCB family. Multidrug resistance exporter (TC 3.A.1.201) subfamily.</text>
</comment>
<dbReference type="CDD" id="cd18578">
    <property type="entry name" value="ABC_6TM_Pgp_ABCB1_D2_like"/>
    <property type="match status" value="1"/>
</dbReference>
<feature type="domain" description="ABC transporter" evidence="12">
    <location>
        <begin position="381"/>
        <end position="660"/>
    </location>
</feature>
<protein>
    <submittedName>
        <fullName evidence="14">Putative multidrug resistance protein 1</fullName>
    </submittedName>
</protein>
<dbReference type="Gene3D" id="3.40.50.300">
    <property type="entry name" value="P-loop containing nucleotide triphosphate hydrolases"/>
    <property type="match status" value="2"/>
</dbReference>
<dbReference type="InterPro" id="IPR039421">
    <property type="entry name" value="Type_1_exporter"/>
</dbReference>
<feature type="region of interest" description="Disordered" evidence="10">
    <location>
        <begin position="1"/>
        <end position="20"/>
    </location>
</feature>
<proteinExistence type="inferred from homology"/>
<evidence type="ECO:0000256" key="6">
    <source>
        <dbReference type="ARBA" id="ARBA00022741"/>
    </source>
</evidence>
<feature type="domain" description="ABC transmembrane type-1" evidence="13">
    <location>
        <begin position="749"/>
        <end position="1037"/>
    </location>
</feature>
<dbReference type="SUPFAM" id="SSF52540">
    <property type="entry name" value="P-loop containing nucleoside triphosphate hydrolases"/>
    <property type="match status" value="2"/>
</dbReference>
<reference evidence="14 15" key="1">
    <citation type="submission" date="2015-05" db="EMBL/GenBank/DDBJ databases">
        <title>Distinctive expansion of gene families associated with plant cell wall degradation and secondary metabolism in the genomes of grapevine trunk pathogens.</title>
        <authorList>
            <person name="Lawrence D.P."/>
            <person name="Travadon R."/>
            <person name="Rolshausen P.E."/>
            <person name="Baumgartner K."/>
        </authorList>
    </citation>
    <scope>NUCLEOTIDE SEQUENCE [LARGE SCALE GENOMIC DNA]</scope>
    <source>
        <strain evidence="14">UCRPC4</strain>
    </source>
</reference>
<dbReference type="Proteomes" id="UP000053317">
    <property type="component" value="Unassembled WGS sequence"/>
</dbReference>
<feature type="transmembrane region" description="Helical" evidence="11">
    <location>
        <begin position="274"/>
        <end position="297"/>
    </location>
</feature>